<proteinExistence type="predicted"/>
<keyword evidence="2" id="KW-1185">Reference proteome</keyword>
<gene>
    <name evidence="1" type="ORF">OUZ56_007321</name>
</gene>
<dbReference type="Proteomes" id="UP001234178">
    <property type="component" value="Unassembled WGS sequence"/>
</dbReference>
<name>A0ABQ9YYD8_9CRUS</name>
<organism evidence="1 2">
    <name type="scientific">Daphnia magna</name>
    <dbReference type="NCBI Taxonomy" id="35525"/>
    <lineage>
        <taxon>Eukaryota</taxon>
        <taxon>Metazoa</taxon>
        <taxon>Ecdysozoa</taxon>
        <taxon>Arthropoda</taxon>
        <taxon>Crustacea</taxon>
        <taxon>Branchiopoda</taxon>
        <taxon>Diplostraca</taxon>
        <taxon>Cladocera</taxon>
        <taxon>Anomopoda</taxon>
        <taxon>Daphniidae</taxon>
        <taxon>Daphnia</taxon>
    </lineage>
</organism>
<reference evidence="1 2" key="1">
    <citation type="journal article" date="2023" name="Nucleic Acids Res.">
        <title>The hologenome of Daphnia magna reveals possible DNA methylation and microbiome-mediated evolution of the host genome.</title>
        <authorList>
            <person name="Chaturvedi A."/>
            <person name="Li X."/>
            <person name="Dhandapani V."/>
            <person name="Marshall H."/>
            <person name="Kissane S."/>
            <person name="Cuenca-Cambronero M."/>
            <person name="Asole G."/>
            <person name="Calvet F."/>
            <person name="Ruiz-Romero M."/>
            <person name="Marangio P."/>
            <person name="Guigo R."/>
            <person name="Rago D."/>
            <person name="Mirbahai L."/>
            <person name="Eastwood N."/>
            <person name="Colbourne J.K."/>
            <person name="Zhou J."/>
            <person name="Mallon E."/>
            <person name="Orsini L."/>
        </authorList>
    </citation>
    <scope>NUCLEOTIDE SEQUENCE [LARGE SCALE GENOMIC DNA]</scope>
    <source>
        <strain evidence="1">LRV0_1</strain>
    </source>
</reference>
<evidence type="ECO:0000313" key="2">
    <source>
        <dbReference type="Proteomes" id="UP001234178"/>
    </source>
</evidence>
<comment type="caution">
    <text evidence="1">The sequence shown here is derived from an EMBL/GenBank/DDBJ whole genome shotgun (WGS) entry which is preliminary data.</text>
</comment>
<protein>
    <submittedName>
        <fullName evidence="1">Uncharacterized protein</fullName>
    </submittedName>
</protein>
<evidence type="ECO:0000313" key="1">
    <source>
        <dbReference type="EMBL" id="KAK4005621.1"/>
    </source>
</evidence>
<dbReference type="EMBL" id="JAOYFB010000001">
    <property type="protein sequence ID" value="KAK4005621.1"/>
    <property type="molecule type" value="Genomic_DNA"/>
</dbReference>
<sequence>MLSDGLGGGELMMVLSELTDVENELSVGSSSPPFNRLLSYGELASTLEMLIGELAVDELSSNSDSLNPADTEQSVVEMGDGELRLYVHHPTTNLLHCCFSLRMHRLFQLADHAGLPAEQSGGSNYQRPKEEVDQHTLVFLSTLSPFKTPQHQRSVRRAATEKVRGSRLIKVRPVTT</sequence>
<accession>A0ABQ9YYD8</accession>